<organism evidence="1 2">
    <name type="scientific">Halalkalicoccus tibetensis</name>
    <dbReference type="NCBI Taxonomy" id="175632"/>
    <lineage>
        <taxon>Archaea</taxon>
        <taxon>Methanobacteriati</taxon>
        <taxon>Methanobacteriota</taxon>
        <taxon>Stenosarchaea group</taxon>
        <taxon>Halobacteria</taxon>
        <taxon>Halobacteriales</taxon>
        <taxon>Halococcaceae</taxon>
        <taxon>Halalkalicoccus</taxon>
    </lineage>
</organism>
<evidence type="ECO:0000313" key="1">
    <source>
        <dbReference type="EMBL" id="MFC6905818.1"/>
    </source>
</evidence>
<dbReference type="RefSeq" id="WP_340604348.1">
    <property type="nucleotide sequence ID" value="NZ_JBBMXV010000003.1"/>
</dbReference>
<gene>
    <name evidence="1" type="ORF">ACFQGH_11500</name>
</gene>
<accession>A0ABD5V2Q5</accession>
<name>A0ABD5V2Q5_9EURY</name>
<protein>
    <submittedName>
        <fullName evidence="1">Uncharacterized protein</fullName>
    </submittedName>
</protein>
<dbReference type="EMBL" id="JBHSXQ010000003">
    <property type="protein sequence ID" value="MFC6905818.1"/>
    <property type="molecule type" value="Genomic_DNA"/>
</dbReference>
<sequence>MNTNSHEEDNPKSEFDQAVIAHLQATNPHIAAWVTDTLLEDHTLTTILEIEESAIDPADDNAVELTATAIEMWVLETGVVSPMALRESSESENGP</sequence>
<reference evidence="1 2" key="1">
    <citation type="journal article" date="2019" name="Int. J. Syst. Evol. Microbiol.">
        <title>The Global Catalogue of Microorganisms (GCM) 10K type strain sequencing project: providing services to taxonomists for standard genome sequencing and annotation.</title>
        <authorList>
            <consortium name="The Broad Institute Genomics Platform"/>
            <consortium name="The Broad Institute Genome Sequencing Center for Infectious Disease"/>
            <person name="Wu L."/>
            <person name="Ma J."/>
        </authorList>
    </citation>
    <scope>NUCLEOTIDE SEQUENCE [LARGE SCALE GENOMIC DNA]</scope>
    <source>
        <strain evidence="1 2">CGMCC 1.3240</strain>
    </source>
</reference>
<dbReference type="Proteomes" id="UP001596312">
    <property type="component" value="Unassembled WGS sequence"/>
</dbReference>
<evidence type="ECO:0000313" key="2">
    <source>
        <dbReference type="Proteomes" id="UP001596312"/>
    </source>
</evidence>
<proteinExistence type="predicted"/>
<keyword evidence="2" id="KW-1185">Reference proteome</keyword>
<dbReference type="AlphaFoldDB" id="A0ABD5V2Q5"/>
<comment type="caution">
    <text evidence="1">The sequence shown here is derived from an EMBL/GenBank/DDBJ whole genome shotgun (WGS) entry which is preliminary data.</text>
</comment>